<keyword evidence="3" id="KW-1185">Reference proteome</keyword>
<dbReference type="EMBL" id="CP015093">
    <property type="protein sequence ID" value="APZ54776.1"/>
    <property type="molecule type" value="Genomic_DNA"/>
</dbReference>
<organism evidence="2 3">
    <name type="scientific">Salipiger abyssi</name>
    <dbReference type="NCBI Taxonomy" id="1250539"/>
    <lineage>
        <taxon>Bacteria</taxon>
        <taxon>Pseudomonadati</taxon>
        <taxon>Pseudomonadota</taxon>
        <taxon>Alphaproteobacteria</taxon>
        <taxon>Rhodobacterales</taxon>
        <taxon>Roseobacteraceae</taxon>
        <taxon>Salipiger</taxon>
    </lineage>
</organism>
<dbReference type="KEGG" id="paby:Ga0080574_TMP4442"/>
<dbReference type="Proteomes" id="UP000187059">
    <property type="component" value="Chromosome"/>
</dbReference>
<protein>
    <submittedName>
        <fullName evidence="2">Rhodanese-related sulfurtransferase</fullName>
    </submittedName>
</protein>
<dbReference type="PANTHER" id="PTHR43031:SF16">
    <property type="entry name" value="OXIDOREDUCTASE"/>
    <property type="match status" value="1"/>
</dbReference>
<evidence type="ECO:0000313" key="2">
    <source>
        <dbReference type="EMBL" id="APZ54776.1"/>
    </source>
</evidence>
<dbReference type="GO" id="GO:0016740">
    <property type="term" value="F:transferase activity"/>
    <property type="evidence" value="ECO:0007669"/>
    <property type="project" value="UniProtKB-KW"/>
</dbReference>
<dbReference type="InterPro" id="IPR036873">
    <property type="entry name" value="Rhodanese-like_dom_sf"/>
</dbReference>
<keyword evidence="2" id="KW-0808">Transferase</keyword>
<dbReference type="Pfam" id="PF00581">
    <property type="entry name" value="Rhodanese"/>
    <property type="match status" value="1"/>
</dbReference>
<dbReference type="SUPFAM" id="SSF52821">
    <property type="entry name" value="Rhodanese/Cell cycle control phosphatase"/>
    <property type="match status" value="1"/>
</dbReference>
<dbReference type="InterPro" id="IPR050229">
    <property type="entry name" value="GlpE_sulfurtransferase"/>
</dbReference>
<sequence length="132" mass="13949">MHIACATEPMEMPMFAFLTGNRAARMSAEEAVQKSRRGDVVVIDIRDGSELAATGKAKGALHVPMAALAMRCDPQSPDCLPELRSGKPIAVYCASGARSGMACGTLRRMGHAAVHNIGGLAKWQRAGGEITR</sequence>
<dbReference type="Gene3D" id="3.40.250.10">
    <property type="entry name" value="Rhodanese-like domain"/>
    <property type="match status" value="1"/>
</dbReference>
<feature type="domain" description="Rhodanese" evidence="1">
    <location>
        <begin position="36"/>
        <end position="132"/>
    </location>
</feature>
<accession>A0A1P8UZI5</accession>
<proteinExistence type="predicted"/>
<evidence type="ECO:0000313" key="3">
    <source>
        <dbReference type="Proteomes" id="UP000187059"/>
    </source>
</evidence>
<gene>
    <name evidence="2" type="ORF">Ga0080574_TMP4442</name>
</gene>
<dbReference type="InterPro" id="IPR001763">
    <property type="entry name" value="Rhodanese-like_dom"/>
</dbReference>
<reference evidence="2 3" key="1">
    <citation type="submission" date="2016-04" db="EMBL/GenBank/DDBJ databases">
        <title>Deep-sea bacteria in the southern Pacific.</title>
        <authorList>
            <person name="Tang K."/>
        </authorList>
    </citation>
    <scope>NUCLEOTIDE SEQUENCE [LARGE SCALE GENOMIC DNA]</scope>
    <source>
        <strain evidence="2 3">JLT2014</strain>
    </source>
</reference>
<dbReference type="PROSITE" id="PS50206">
    <property type="entry name" value="RHODANESE_3"/>
    <property type="match status" value="1"/>
</dbReference>
<dbReference type="AlphaFoldDB" id="A0A1P8UZI5"/>
<dbReference type="PANTHER" id="PTHR43031">
    <property type="entry name" value="FAD-DEPENDENT OXIDOREDUCTASE"/>
    <property type="match status" value="1"/>
</dbReference>
<dbReference type="STRING" id="1250539.Ga0080574_TMP4442"/>
<evidence type="ECO:0000259" key="1">
    <source>
        <dbReference type="PROSITE" id="PS50206"/>
    </source>
</evidence>
<dbReference type="SMART" id="SM00450">
    <property type="entry name" value="RHOD"/>
    <property type="match status" value="1"/>
</dbReference>
<name>A0A1P8UZI5_9RHOB</name>